<dbReference type="RefSeq" id="WP_260747875.1">
    <property type="nucleotide sequence ID" value="NZ_CP092109.1"/>
</dbReference>
<dbReference type="Pfam" id="PF05509">
    <property type="entry name" value="TraY"/>
    <property type="match status" value="1"/>
</dbReference>
<dbReference type="SUPFAM" id="SSF47598">
    <property type="entry name" value="Ribbon-helix-helix"/>
    <property type="match status" value="1"/>
</dbReference>
<keyword evidence="4" id="KW-0963">Cytoplasm</keyword>
<keyword evidence="5" id="KW-0184">Conjugation</keyword>
<reference evidence="7" key="1">
    <citation type="journal article" date="2022" name="Environ. Microbiol.">
        <title>Geoalkalibacter halelectricus SAP #1 sp. nov. possessing extracellular electron transfer and mineral#reducing capabilities from a haloalkaline environment.</title>
        <authorList>
            <person name="Yadav S."/>
            <person name="Singh R."/>
            <person name="Sundharam S.S."/>
            <person name="Chaudhary S."/>
            <person name="Krishnamurthi S."/>
            <person name="Patil S.A."/>
        </authorList>
    </citation>
    <scope>NUCLEOTIDE SEQUENCE</scope>
    <source>
        <strain evidence="7">SAP-1</strain>
    </source>
</reference>
<accession>A0ABY5ZLN6</accession>
<keyword evidence="9" id="KW-1185">Reference proteome</keyword>
<sequence length="70" mass="8040">MIGLRDKEIEARLENLAQKTGRSKSFYVRQALQEFLEDREDYLLGLARLEAGGRRVSLEEAEKELNGLES</sequence>
<dbReference type="InterPro" id="IPR008876">
    <property type="entry name" value="TraY"/>
</dbReference>
<dbReference type="EMBL" id="CP092109">
    <property type="protein sequence ID" value="UWZ79725.1"/>
    <property type="molecule type" value="Genomic_DNA"/>
</dbReference>
<name>A0ABY5ZLN6_9BACT</name>
<keyword evidence="6" id="KW-0238">DNA-binding</keyword>
<dbReference type="InterPro" id="IPR010985">
    <property type="entry name" value="Ribbon_hlx_hlx"/>
</dbReference>
<evidence type="ECO:0000256" key="3">
    <source>
        <dbReference type="ARBA" id="ARBA00020541"/>
    </source>
</evidence>
<evidence type="ECO:0000256" key="6">
    <source>
        <dbReference type="ARBA" id="ARBA00023125"/>
    </source>
</evidence>
<dbReference type="InterPro" id="IPR013321">
    <property type="entry name" value="Arc_rbn_hlx_hlx"/>
</dbReference>
<evidence type="ECO:0000313" key="7">
    <source>
        <dbReference type="EMBL" id="UWZ79523.1"/>
    </source>
</evidence>
<proteinExistence type="inferred from homology"/>
<protein>
    <recommendedName>
        <fullName evidence="3">Relaxosome protein TraY</fullName>
    </recommendedName>
</protein>
<evidence type="ECO:0000313" key="8">
    <source>
        <dbReference type="EMBL" id="UWZ79725.1"/>
    </source>
</evidence>
<dbReference type="Proteomes" id="UP001060414">
    <property type="component" value="Chromosome"/>
</dbReference>
<evidence type="ECO:0000313" key="9">
    <source>
        <dbReference type="Proteomes" id="UP001060414"/>
    </source>
</evidence>
<dbReference type="EMBL" id="CP092109">
    <property type="protein sequence ID" value="UWZ79523.1"/>
    <property type="molecule type" value="Genomic_DNA"/>
</dbReference>
<organism evidence="7 9">
    <name type="scientific">Geoalkalibacter halelectricus</name>
    <dbReference type="NCBI Taxonomy" id="2847045"/>
    <lineage>
        <taxon>Bacteria</taxon>
        <taxon>Pseudomonadati</taxon>
        <taxon>Thermodesulfobacteriota</taxon>
        <taxon>Desulfuromonadia</taxon>
        <taxon>Desulfuromonadales</taxon>
        <taxon>Geoalkalibacteraceae</taxon>
        <taxon>Geoalkalibacter</taxon>
    </lineage>
</organism>
<evidence type="ECO:0000256" key="1">
    <source>
        <dbReference type="ARBA" id="ARBA00004496"/>
    </source>
</evidence>
<comment type="subcellular location">
    <subcellularLocation>
        <location evidence="1">Cytoplasm</location>
    </subcellularLocation>
</comment>
<gene>
    <name evidence="7" type="ORF">L9S41_17850</name>
    <name evidence="8" type="ORF">L9S41_18900</name>
</gene>
<dbReference type="CDD" id="cd22233">
    <property type="entry name" value="RHH_CopAso-like"/>
    <property type="match status" value="1"/>
</dbReference>
<evidence type="ECO:0000256" key="5">
    <source>
        <dbReference type="ARBA" id="ARBA00022971"/>
    </source>
</evidence>
<comment type="similarity">
    <text evidence="2">Belongs to the TraY family.</text>
</comment>
<dbReference type="Gene3D" id="1.10.1220.10">
    <property type="entry name" value="Met repressor-like"/>
    <property type="match status" value="1"/>
</dbReference>
<evidence type="ECO:0000256" key="4">
    <source>
        <dbReference type="ARBA" id="ARBA00022490"/>
    </source>
</evidence>
<evidence type="ECO:0000256" key="2">
    <source>
        <dbReference type="ARBA" id="ARBA00007183"/>
    </source>
</evidence>